<comment type="similarity">
    <text evidence="1">Belongs to the 5-formyltetrahydrofolate cyclo-ligase family.</text>
</comment>
<gene>
    <name evidence="3" type="ORF">EIP75_20985</name>
</gene>
<comment type="cofactor">
    <cofactor evidence="1">
        <name>Mg(2+)</name>
        <dbReference type="ChEBI" id="CHEBI:18420"/>
    </cofactor>
</comment>
<keyword evidence="1" id="KW-0460">Magnesium</keyword>
<sequence length="233" mass="24882">MRPAPRANGAPMPSGHPCDQSTIASSILSSRPLDRRNSFMSSSTTTSRQALRQALLQAREAWAASPQAALDQAALHGHLLEVLEQLEPDCLGLYWPIRGEFNPRPAALEAMASLNCRLALPWATKKDSPEGVSMGYRVWKGEEFGTVDGCGIPCPDTAAVVPDVVLVPCVGFTREGFRLGYGGGYFDRWLAGQPHVTAVGVAWREAELTGEALVAEAHDHGLALIVTPDGVVG</sequence>
<accession>A0A426V660</accession>
<keyword evidence="3" id="KW-0436">Ligase</keyword>
<comment type="catalytic activity">
    <reaction evidence="1">
        <text>(6S)-5-formyl-5,6,7,8-tetrahydrofolate + ATP = (6R)-5,10-methenyltetrahydrofolate + ADP + phosphate</text>
        <dbReference type="Rhea" id="RHEA:10488"/>
        <dbReference type="ChEBI" id="CHEBI:30616"/>
        <dbReference type="ChEBI" id="CHEBI:43474"/>
        <dbReference type="ChEBI" id="CHEBI:57455"/>
        <dbReference type="ChEBI" id="CHEBI:57457"/>
        <dbReference type="ChEBI" id="CHEBI:456216"/>
        <dbReference type="EC" id="6.3.3.2"/>
    </reaction>
</comment>
<dbReference type="NCBIfam" id="TIGR02727">
    <property type="entry name" value="MTHFS_bact"/>
    <property type="match status" value="1"/>
</dbReference>
<name>A0A426V660_9BURK</name>
<dbReference type="EC" id="6.3.3.2" evidence="1"/>
<dbReference type="InterPro" id="IPR002698">
    <property type="entry name" value="FTHF_cligase"/>
</dbReference>
<evidence type="ECO:0000256" key="1">
    <source>
        <dbReference type="RuleBase" id="RU361279"/>
    </source>
</evidence>
<dbReference type="GO" id="GO:0005524">
    <property type="term" value="F:ATP binding"/>
    <property type="evidence" value="ECO:0007669"/>
    <property type="project" value="UniProtKB-KW"/>
</dbReference>
<organism evidence="3 4">
    <name type="scientific">Aquabacterium soli</name>
    <dbReference type="NCBI Taxonomy" id="2493092"/>
    <lineage>
        <taxon>Bacteria</taxon>
        <taxon>Pseudomonadati</taxon>
        <taxon>Pseudomonadota</taxon>
        <taxon>Betaproteobacteria</taxon>
        <taxon>Burkholderiales</taxon>
        <taxon>Aquabacterium</taxon>
    </lineage>
</organism>
<evidence type="ECO:0000313" key="4">
    <source>
        <dbReference type="Proteomes" id="UP000269265"/>
    </source>
</evidence>
<keyword evidence="1" id="KW-0479">Metal-binding</keyword>
<dbReference type="GO" id="GO:0046872">
    <property type="term" value="F:metal ion binding"/>
    <property type="evidence" value="ECO:0007669"/>
    <property type="project" value="UniProtKB-KW"/>
</dbReference>
<evidence type="ECO:0000313" key="3">
    <source>
        <dbReference type="EMBL" id="RRS02335.1"/>
    </source>
</evidence>
<dbReference type="InterPro" id="IPR037171">
    <property type="entry name" value="NagB/RpiA_transferase-like"/>
</dbReference>
<dbReference type="Proteomes" id="UP000269265">
    <property type="component" value="Unassembled WGS sequence"/>
</dbReference>
<dbReference type="InterPro" id="IPR024185">
    <property type="entry name" value="FTHF_cligase-like_sf"/>
</dbReference>
<keyword evidence="1" id="KW-0547">Nucleotide-binding</keyword>
<feature type="region of interest" description="Disordered" evidence="2">
    <location>
        <begin position="1"/>
        <end position="20"/>
    </location>
</feature>
<reference evidence="3 4" key="1">
    <citation type="submission" date="2018-12" db="EMBL/GenBank/DDBJ databases">
        <title>The whole draft genome of Aquabacterium sp. SJQ9.</title>
        <authorList>
            <person name="Sun L."/>
            <person name="Gao X."/>
            <person name="Chen W."/>
            <person name="Huang K."/>
        </authorList>
    </citation>
    <scope>NUCLEOTIDE SEQUENCE [LARGE SCALE GENOMIC DNA]</scope>
    <source>
        <strain evidence="3 4">SJQ9</strain>
    </source>
</reference>
<proteinExistence type="inferred from homology"/>
<evidence type="ECO:0000256" key="2">
    <source>
        <dbReference type="SAM" id="MobiDB-lite"/>
    </source>
</evidence>
<dbReference type="GO" id="GO:0030272">
    <property type="term" value="F:5-formyltetrahydrofolate cyclo-ligase activity"/>
    <property type="evidence" value="ECO:0007669"/>
    <property type="project" value="UniProtKB-EC"/>
</dbReference>
<dbReference type="AlphaFoldDB" id="A0A426V660"/>
<keyword evidence="4" id="KW-1185">Reference proteome</keyword>
<keyword evidence="1" id="KW-0067">ATP-binding</keyword>
<comment type="caution">
    <text evidence="3">The sequence shown here is derived from an EMBL/GenBank/DDBJ whole genome shotgun (WGS) entry which is preliminary data.</text>
</comment>
<dbReference type="Gene3D" id="3.40.50.10420">
    <property type="entry name" value="NagB/RpiA/CoA transferase-like"/>
    <property type="match status" value="1"/>
</dbReference>
<dbReference type="SUPFAM" id="SSF100950">
    <property type="entry name" value="NagB/RpiA/CoA transferase-like"/>
    <property type="match status" value="1"/>
</dbReference>
<dbReference type="Pfam" id="PF01812">
    <property type="entry name" value="5-FTHF_cyc-lig"/>
    <property type="match status" value="1"/>
</dbReference>
<dbReference type="EMBL" id="RSED01000024">
    <property type="protein sequence ID" value="RRS02335.1"/>
    <property type="molecule type" value="Genomic_DNA"/>
</dbReference>
<protein>
    <recommendedName>
        <fullName evidence="1">5-formyltetrahydrofolate cyclo-ligase</fullName>
        <ecNumber evidence="1">6.3.3.2</ecNumber>
    </recommendedName>
</protein>